<proteinExistence type="predicted"/>
<dbReference type="GO" id="GO:0005737">
    <property type="term" value="C:cytoplasm"/>
    <property type="evidence" value="ECO:0007669"/>
    <property type="project" value="TreeGrafter"/>
</dbReference>
<dbReference type="SMART" id="SM01127">
    <property type="entry name" value="DDHD"/>
    <property type="match status" value="1"/>
</dbReference>
<accession>T0QJ31</accession>
<dbReference type="SUPFAM" id="SSF53474">
    <property type="entry name" value="alpha/beta-Hydrolases"/>
    <property type="match status" value="1"/>
</dbReference>
<dbReference type="VEuPathDB" id="FungiDB:SDRG_08862"/>
<name>T0QJ31_SAPDV</name>
<dbReference type="InterPro" id="IPR029058">
    <property type="entry name" value="AB_hydrolase_fold"/>
</dbReference>
<dbReference type="GeneID" id="19949589"/>
<evidence type="ECO:0000256" key="1">
    <source>
        <dbReference type="SAM" id="MobiDB-lite"/>
    </source>
</evidence>
<dbReference type="InterPro" id="IPR058055">
    <property type="entry name" value="PA-PLA1"/>
</dbReference>
<organism evidence="3 4">
    <name type="scientific">Saprolegnia diclina (strain VS20)</name>
    <dbReference type="NCBI Taxonomy" id="1156394"/>
    <lineage>
        <taxon>Eukaryota</taxon>
        <taxon>Sar</taxon>
        <taxon>Stramenopiles</taxon>
        <taxon>Oomycota</taxon>
        <taxon>Saprolegniomycetes</taxon>
        <taxon>Saprolegniales</taxon>
        <taxon>Saprolegniaceae</taxon>
        <taxon>Saprolegnia</taxon>
    </lineage>
</organism>
<sequence>MPWLQRKVPEAKNTGRCKMTETTSAPVVPWAYMSPDGEWTIFPKEDCDKLEHAMDGNPVVVNDGHFQVDVKNRVMTQLYWEDDAVPVMRCNWLFETRKGKFLPIPEPEANAISALWSALSPEGEHHFCETIQDHITGRSTVLSSAKPVDDVHDLLNKSFSQCTPRQKHRHCNAIHHGFDRWADVAVHRNIQHLVFVVHGIGATYDKRKHGKGDIYGQVVELQANSEELIAKYLETPGDADSILFIPVDWSTVFEEMGDNLHATFDRMALDSIPNIREISNELLSDVPVYMVRQTQVLRFVTKYLNVRYTRYMETHPGFTGDVTVLAHSLGGVISYDLLSMQTETLNDPALKLAFTPTTYIQFGAPTGFFLGLRGNMQGDAMVLPGVTNMFNVFHPLDPVAYRLEPLIDLQSTITPPFQVEAAGGKKPLHMRLQDWADSIGSSNNSSTKTSLVTSNQSEPDADPADTATLTERVVARMNPKFQRLDFVLPASTMDASLSMVGAAKAHTSYWGNLDFTYFVVSQVLGKPNGRDGKLD</sequence>
<dbReference type="STRING" id="1156394.T0QJ31"/>
<feature type="domain" description="DDHD" evidence="2">
    <location>
        <begin position="352"/>
        <end position="525"/>
    </location>
</feature>
<dbReference type="Proteomes" id="UP000030762">
    <property type="component" value="Unassembled WGS sequence"/>
</dbReference>
<dbReference type="AlphaFoldDB" id="T0QJ31"/>
<dbReference type="InterPro" id="IPR004177">
    <property type="entry name" value="DDHD_dom"/>
</dbReference>
<dbReference type="InParanoid" id="T0QJ31"/>
<dbReference type="PROSITE" id="PS51043">
    <property type="entry name" value="DDHD"/>
    <property type="match status" value="1"/>
</dbReference>
<dbReference type="EMBL" id="JH767158">
    <property type="protein sequence ID" value="EQC33760.1"/>
    <property type="molecule type" value="Genomic_DNA"/>
</dbReference>
<dbReference type="Pfam" id="PF02862">
    <property type="entry name" value="DDHD"/>
    <property type="match status" value="2"/>
</dbReference>
<dbReference type="OrthoDB" id="69269at2759"/>
<dbReference type="PANTHER" id="PTHR23509">
    <property type="entry name" value="PA-PL1 PHOSPHOLIPASE FAMILY"/>
    <property type="match status" value="1"/>
</dbReference>
<feature type="region of interest" description="Disordered" evidence="1">
    <location>
        <begin position="439"/>
        <end position="465"/>
    </location>
</feature>
<dbReference type="PANTHER" id="PTHR23509:SF10">
    <property type="entry name" value="LD21067P"/>
    <property type="match status" value="1"/>
</dbReference>
<protein>
    <recommendedName>
        <fullName evidence="2">DDHD domain-containing protein</fullName>
    </recommendedName>
</protein>
<dbReference type="eggNOG" id="KOG2308">
    <property type="taxonomic scope" value="Eukaryota"/>
</dbReference>
<gene>
    <name evidence="3" type="ORF">SDRG_08862</name>
</gene>
<keyword evidence="4" id="KW-1185">Reference proteome</keyword>
<evidence type="ECO:0000313" key="3">
    <source>
        <dbReference type="EMBL" id="EQC33760.1"/>
    </source>
</evidence>
<dbReference type="OMA" id="RYMETHP"/>
<dbReference type="GO" id="GO:0004620">
    <property type="term" value="F:phospholipase activity"/>
    <property type="evidence" value="ECO:0007669"/>
    <property type="project" value="TreeGrafter"/>
</dbReference>
<dbReference type="GO" id="GO:0046872">
    <property type="term" value="F:metal ion binding"/>
    <property type="evidence" value="ECO:0007669"/>
    <property type="project" value="InterPro"/>
</dbReference>
<dbReference type="RefSeq" id="XP_008612983.1">
    <property type="nucleotide sequence ID" value="XM_008614761.1"/>
</dbReference>
<evidence type="ECO:0000313" key="4">
    <source>
        <dbReference type="Proteomes" id="UP000030762"/>
    </source>
</evidence>
<evidence type="ECO:0000259" key="2">
    <source>
        <dbReference type="PROSITE" id="PS51043"/>
    </source>
</evidence>
<reference evidence="3 4" key="1">
    <citation type="submission" date="2012-04" db="EMBL/GenBank/DDBJ databases">
        <title>The Genome Sequence of Saprolegnia declina VS20.</title>
        <authorList>
            <consortium name="The Broad Institute Genome Sequencing Platform"/>
            <person name="Russ C."/>
            <person name="Nusbaum C."/>
            <person name="Tyler B."/>
            <person name="van West P."/>
            <person name="Dieguez-Uribeondo J."/>
            <person name="de Bruijn I."/>
            <person name="Tripathy S."/>
            <person name="Jiang R."/>
            <person name="Young S.K."/>
            <person name="Zeng Q."/>
            <person name="Gargeya S."/>
            <person name="Fitzgerald M."/>
            <person name="Haas B."/>
            <person name="Abouelleil A."/>
            <person name="Alvarado L."/>
            <person name="Arachchi H.M."/>
            <person name="Berlin A."/>
            <person name="Chapman S.B."/>
            <person name="Goldberg J."/>
            <person name="Griggs A."/>
            <person name="Gujja S."/>
            <person name="Hansen M."/>
            <person name="Howarth C."/>
            <person name="Imamovic A."/>
            <person name="Larimer J."/>
            <person name="McCowen C."/>
            <person name="Montmayeur A."/>
            <person name="Murphy C."/>
            <person name="Neiman D."/>
            <person name="Pearson M."/>
            <person name="Priest M."/>
            <person name="Roberts A."/>
            <person name="Saif S."/>
            <person name="Shea T."/>
            <person name="Sisk P."/>
            <person name="Sykes S."/>
            <person name="Wortman J."/>
            <person name="Nusbaum C."/>
            <person name="Birren B."/>
        </authorList>
    </citation>
    <scope>NUCLEOTIDE SEQUENCE [LARGE SCALE GENOMIC DNA]</scope>
    <source>
        <strain evidence="3 4">VS20</strain>
    </source>
</reference>
<feature type="compositionally biased region" description="Polar residues" evidence="1">
    <location>
        <begin position="439"/>
        <end position="458"/>
    </location>
</feature>